<dbReference type="PANTHER" id="PTHR44395:SF1">
    <property type="entry name" value="PROTEIN O-MANNOSYL-TRANSFERASE TMTC3"/>
    <property type="match status" value="1"/>
</dbReference>
<sequence>MKKLLSTIEKKVFFFFILLGINLILFRETLHIGFLSDDFHMLSVTAHQEGVLSYFTHNIIGTRQGSSYGPLWNVLFSLEYLLFGLKAFFYHCLSVFFHSTIAFFVFLLAKKFTQKEKIAFGAAILFSVFPGHVEAISWISVQVHLLASLLFLLALYFYVCFLEEKKGTYYFMSLLFSFGSLLTKEIGVTFFLAICLLELFYVGFTHSGNLFERIGSFCLRALKRIILPFVILVAYFMLRIYATGVFAGSYSKSSFSFNFFTYFKTFLEISLSIFLPFHWRNVAVSFLTSHLFFFGVGFVILVFVILFLKKWRKTLLLLLSLYGVTALPYLELSLNPVNYEGERYGYLVSVWMAIILATSFYVLLEKWQRRRVGVQIFWLCIFAMSFFLGIFSYQKIPLWKTSGEMVQKIIKSGQTLSIPKDTFIYFIGMPDNIDGAQVMRNGIFEVLEIFSGQHLQGKRVGMFSYFLKDTMSDPYIRVQNTKMGYVLESDSKLSFTGFPELSEEHFHFILKDFTMPGFLGSSIEIERIQSQESPEMARFVYFNGEALQEIE</sequence>
<evidence type="ECO:0008006" key="4">
    <source>
        <dbReference type="Google" id="ProtNLM"/>
    </source>
</evidence>
<feature type="transmembrane region" description="Helical" evidence="1">
    <location>
        <begin position="291"/>
        <end position="308"/>
    </location>
</feature>
<dbReference type="PANTHER" id="PTHR44395">
    <property type="match status" value="1"/>
</dbReference>
<dbReference type="Proteomes" id="UP000229600">
    <property type="component" value="Unassembled WGS sequence"/>
</dbReference>
<protein>
    <recommendedName>
        <fullName evidence="4">Glycosyltransferase RgtA/B/C/D-like domain-containing protein</fullName>
    </recommendedName>
</protein>
<keyword evidence="1" id="KW-1133">Transmembrane helix</keyword>
<feature type="transmembrane region" description="Helical" evidence="1">
    <location>
        <begin position="12"/>
        <end position="34"/>
    </location>
</feature>
<feature type="transmembrane region" description="Helical" evidence="1">
    <location>
        <begin position="344"/>
        <end position="364"/>
    </location>
</feature>
<name>A0A2H0N422_9BACT</name>
<comment type="caution">
    <text evidence="2">The sequence shown here is derived from an EMBL/GenBank/DDBJ whole genome shotgun (WGS) entry which is preliminary data.</text>
</comment>
<feature type="transmembrane region" description="Helical" evidence="1">
    <location>
        <begin position="315"/>
        <end position="332"/>
    </location>
</feature>
<keyword evidence="1" id="KW-0472">Membrane</keyword>
<accession>A0A2H0N422</accession>
<feature type="transmembrane region" description="Helical" evidence="1">
    <location>
        <begin position="224"/>
        <end position="247"/>
    </location>
</feature>
<keyword evidence="1" id="KW-0812">Transmembrane</keyword>
<evidence type="ECO:0000313" key="2">
    <source>
        <dbReference type="EMBL" id="PIR03633.1"/>
    </source>
</evidence>
<organism evidence="2 3">
    <name type="scientific">Candidatus Magasanikbacteria bacterium CG11_big_fil_rev_8_21_14_0_20_39_34</name>
    <dbReference type="NCBI Taxonomy" id="1974653"/>
    <lineage>
        <taxon>Bacteria</taxon>
        <taxon>Candidatus Magasanikiibacteriota</taxon>
    </lineage>
</organism>
<feature type="transmembrane region" description="Helical" evidence="1">
    <location>
        <begin position="145"/>
        <end position="162"/>
    </location>
</feature>
<feature type="transmembrane region" description="Helical" evidence="1">
    <location>
        <begin position="259"/>
        <end position="279"/>
    </location>
</feature>
<feature type="transmembrane region" description="Helical" evidence="1">
    <location>
        <begin position="88"/>
        <end position="109"/>
    </location>
</feature>
<evidence type="ECO:0000313" key="3">
    <source>
        <dbReference type="Proteomes" id="UP000229600"/>
    </source>
</evidence>
<dbReference type="GO" id="GO:0035269">
    <property type="term" value="P:protein O-linked glycosylation via mannose"/>
    <property type="evidence" value="ECO:0007669"/>
    <property type="project" value="TreeGrafter"/>
</dbReference>
<reference evidence="2 3" key="1">
    <citation type="submission" date="2017-09" db="EMBL/GenBank/DDBJ databases">
        <title>Depth-based differentiation of microbial function through sediment-hosted aquifers and enrichment of novel symbionts in the deep terrestrial subsurface.</title>
        <authorList>
            <person name="Probst A.J."/>
            <person name="Ladd B."/>
            <person name="Jarett J.K."/>
            <person name="Geller-Mcgrath D.E."/>
            <person name="Sieber C.M."/>
            <person name="Emerson J.B."/>
            <person name="Anantharaman K."/>
            <person name="Thomas B.C."/>
            <person name="Malmstrom R."/>
            <person name="Stieglmeier M."/>
            <person name="Klingl A."/>
            <person name="Woyke T."/>
            <person name="Ryan C.M."/>
            <person name="Banfield J.F."/>
        </authorList>
    </citation>
    <scope>NUCLEOTIDE SEQUENCE [LARGE SCALE GENOMIC DNA]</scope>
    <source>
        <strain evidence="2">CG11_big_fil_rev_8_21_14_0_20_39_34</strain>
    </source>
</reference>
<evidence type="ECO:0000256" key="1">
    <source>
        <dbReference type="SAM" id="Phobius"/>
    </source>
</evidence>
<feature type="transmembrane region" description="Helical" evidence="1">
    <location>
        <begin position="118"/>
        <end position="139"/>
    </location>
</feature>
<dbReference type="GO" id="GO:0000030">
    <property type="term" value="F:mannosyltransferase activity"/>
    <property type="evidence" value="ECO:0007669"/>
    <property type="project" value="TreeGrafter"/>
</dbReference>
<dbReference type="AlphaFoldDB" id="A0A2H0N422"/>
<gene>
    <name evidence="2" type="ORF">COV59_05600</name>
</gene>
<dbReference type="EMBL" id="PCWN01000011">
    <property type="protein sequence ID" value="PIR03633.1"/>
    <property type="molecule type" value="Genomic_DNA"/>
</dbReference>
<feature type="transmembrane region" description="Helical" evidence="1">
    <location>
        <begin position="174"/>
        <end position="204"/>
    </location>
</feature>
<feature type="transmembrane region" description="Helical" evidence="1">
    <location>
        <begin position="376"/>
        <end position="393"/>
    </location>
</feature>
<proteinExistence type="predicted"/>